<dbReference type="EMBL" id="KQ423592">
    <property type="protein sequence ID" value="KOF72583.1"/>
    <property type="molecule type" value="Genomic_DNA"/>
</dbReference>
<gene>
    <name evidence="1" type="ORF">OCBIM_22039252mg</name>
</gene>
<feature type="non-terminal residue" evidence="1">
    <location>
        <position position="1"/>
    </location>
</feature>
<proteinExistence type="predicted"/>
<protein>
    <submittedName>
        <fullName evidence="1">Uncharacterized protein</fullName>
    </submittedName>
</protein>
<name>A0A0L8G6R3_OCTBM</name>
<organism evidence="1">
    <name type="scientific">Octopus bimaculoides</name>
    <name type="common">California two-spotted octopus</name>
    <dbReference type="NCBI Taxonomy" id="37653"/>
    <lineage>
        <taxon>Eukaryota</taxon>
        <taxon>Metazoa</taxon>
        <taxon>Spiralia</taxon>
        <taxon>Lophotrochozoa</taxon>
        <taxon>Mollusca</taxon>
        <taxon>Cephalopoda</taxon>
        <taxon>Coleoidea</taxon>
        <taxon>Octopodiformes</taxon>
        <taxon>Octopoda</taxon>
        <taxon>Incirrata</taxon>
        <taxon>Octopodidae</taxon>
        <taxon>Octopus</taxon>
    </lineage>
</organism>
<reference evidence="1" key="1">
    <citation type="submission" date="2015-07" db="EMBL/GenBank/DDBJ databases">
        <title>MeaNS - Measles Nucleotide Surveillance Program.</title>
        <authorList>
            <person name="Tran T."/>
            <person name="Druce J."/>
        </authorList>
    </citation>
    <scope>NUCLEOTIDE SEQUENCE</scope>
    <source>
        <strain evidence="1">UCB-OBI-ISO-001</strain>
        <tissue evidence="1">Gonad</tissue>
    </source>
</reference>
<evidence type="ECO:0000313" key="1">
    <source>
        <dbReference type="EMBL" id="KOF72583.1"/>
    </source>
</evidence>
<sequence>SLTPHTPTTTTPLPYTLHTTTCPSPGHPYPYPNPCTLHTPTRSPPRHSLRTLPFQPPSHLCTPPSPHCSMRCCHRTTQPSPVRCRILTQ</sequence>
<accession>A0A0L8G6R3</accession>
<dbReference type="AlphaFoldDB" id="A0A0L8G6R3"/>